<reference evidence="12 13" key="1">
    <citation type="journal article" date="2012" name="J. Bacteriol.">
        <title>Complete Genome Sequence of Leptospirillum ferrooxidans Strain C2-3, Isolated from a Fresh Volcanic Ash Deposit on the Island of Miyake, Japan.</title>
        <authorList>
            <person name="Fujimura R."/>
            <person name="Sato Y."/>
            <person name="Nishizawa T."/>
            <person name="Oshima K."/>
            <person name="Kim S.-W."/>
            <person name="Hattori M."/>
            <person name="Kamijo T."/>
            <person name="Ohta H."/>
        </authorList>
    </citation>
    <scope>NUCLEOTIDE SEQUENCE [LARGE SCALE GENOMIC DNA]</scope>
    <source>
        <strain evidence="12 13">C2-3</strain>
    </source>
</reference>
<dbReference type="EC" id="2.1.2.3" evidence="10"/>
<dbReference type="EC" id="3.5.4.10" evidence="10"/>
<dbReference type="InterPro" id="IPR016193">
    <property type="entry name" value="Cytidine_deaminase-like"/>
</dbReference>
<evidence type="ECO:0000256" key="5">
    <source>
        <dbReference type="ARBA" id="ARBA00022755"/>
    </source>
</evidence>
<comment type="catalytic activity">
    <reaction evidence="8 10">
        <text>(6R)-10-formyltetrahydrofolate + 5-amino-1-(5-phospho-beta-D-ribosyl)imidazole-4-carboxamide = 5-formamido-1-(5-phospho-D-ribosyl)imidazole-4-carboxamide + (6S)-5,6,7,8-tetrahydrofolate</text>
        <dbReference type="Rhea" id="RHEA:22192"/>
        <dbReference type="ChEBI" id="CHEBI:57453"/>
        <dbReference type="ChEBI" id="CHEBI:58467"/>
        <dbReference type="ChEBI" id="CHEBI:58475"/>
        <dbReference type="ChEBI" id="CHEBI:195366"/>
        <dbReference type="EC" id="2.1.2.3"/>
    </reaction>
</comment>
<protein>
    <recommendedName>
        <fullName evidence="10">Bifunctional purine biosynthesis protein PurH</fullName>
    </recommendedName>
    <domain>
        <recommendedName>
            <fullName evidence="10">Phosphoribosylaminoimidazolecarboxamide formyltransferase</fullName>
            <ecNumber evidence="10">2.1.2.3</ecNumber>
        </recommendedName>
        <alternativeName>
            <fullName evidence="10">AICAR transformylase</fullName>
        </alternativeName>
    </domain>
    <domain>
        <recommendedName>
            <fullName evidence="10">IMP cyclohydrolase</fullName>
            <ecNumber evidence="10">3.5.4.10</ecNumber>
        </recommendedName>
        <alternativeName>
            <fullName evidence="10">ATIC</fullName>
        </alternativeName>
        <alternativeName>
            <fullName evidence="10">IMP synthase</fullName>
        </alternativeName>
        <alternativeName>
            <fullName evidence="10">Inosinicase</fullName>
        </alternativeName>
    </domain>
</protein>
<gene>
    <name evidence="10" type="primary">purH</name>
    <name evidence="12" type="ordered locus">LFE_1408</name>
</gene>
<dbReference type="GO" id="GO:0005829">
    <property type="term" value="C:cytosol"/>
    <property type="evidence" value="ECO:0007669"/>
    <property type="project" value="TreeGrafter"/>
</dbReference>
<feature type="domain" description="MGS-like" evidence="11">
    <location>
        <begin position="3"/>
        <end position="151"/>
    </location>
</feature>
<dbReference type="SMART" id="SM00798">
    <property type="entry name" value="AICARFT_IMPCHas"/>
    <property type="match status" value="1"/>
</dbReference>
<dbReference type="HOGENOM" id="CLU_016316_5_2_0"/>
<dbReference type="InterPro" id="IPR024051">
    <property type="entry name" value="AICAR_Tfase_dup_dom_sf"/>
</dbReference>
<dbReference type="UniPathway" id="UPA00074">
    <property type="reaction ID" value="UER00133"/>
</dbReference>
<dbReference type="Gene3D" id="3.40.50.1380">
    <property type="entry name" value="Methylglyoxal synthase-like domain"/>
    <property type="match status" value="1"/>
</dbReference>
<dbReference type="InterPro" id="IPR002695">
    <property type="entry name" value="PurH-like"/>
</dbReference>
<dbReference type="NCBIfam" id="NF002049">
    <property type="entry name" value="PRK00881.1"/>
    <property type="match status" value="1"/>
</dbReference>
<evidence type="ECO:0000259" key="11">
    <source>
        <dbReference type="PROSITE" id="PS51855"/>
    </source>
</evidence>
<dbReference type="PATRIC" id="fig|1162668.3.peg.1674"/>
<dbReference type="SMART" id="SM00851">
    <property type="entry name" value="MGS"/>
    <property type="match status" value="1"/>
</dbReference>
<keyword evidence="7 10" id="KW-0511">Multifunctional enzyme</keyword>
<dbReference type="EMBL" id="AP012342">
    <property type="protein sequence ID" value="BAM07091.1"/>
    <property type="molecule type" value="Genomic_DNA"/>
</dbReference>
<evidence type="ECO:0000256" key="2">
    <source>
        <dbReference type="ARBA" id="ARBA00004954"/>
    </source>
</evidence>
<dbReference type="PANTHER" id="PTHR11692:SF0">
    <property type="entry name" value="BIFUNCTIONAL PURINE BIOSYNTHESIS PROTEIN ATIC"/>
    <property type="match status" value="1"/>
</dbReference>
<evidence type="ECO:0000256" key="1">
    <source>
        <dbReference type="ARBA" id="ARBA00004844"/>
    </source>
</evidence>
<dbReference type="GO" id="GO:0004643">
    <property type="term" value="F:phosphoribosylaminoimidazolecarboxamide formyltransferase activity"/>
    <property type="evidence" value="ECO:0007669"/>
    <property type="project" value="UniProtKB-UniRule"/>
</dbReference>
<evidence type="ECO:0000313" key="13">
    <source>
        <dbReference type="Proteomes" id="UP000007382"/>
    </source>
</evidence>
<keyword evidence="4 10" id="KW-0808">Transferase</keyword>
<evidence type="ECO:0000256" key="7">
    <source>
        <dbReference type="ARBA" id="ARBA00023268"/>
    </source>
</evidence>
<keyword evidence="6 10" id="KW-0378">Hydrolase</keyword>
<proteinExistence type="inferred from homology"/>
<evidence type="ECO:0000256" key="10">
    <source>
        <dbReference type="HAMAP-Rule" id="MF_00139"/>
    </source>
</evidence>
<evidence type="ECO:0000256" key="3">
    <source>
        <dbReference type="ARBA" id="ARBA00007667"/>
    </source>
</evidence>
<dbReference type="FunFam" id="3.40.140.20:FF:000002">
    <property type="entry name" value="Bifunctional purine biosynthesis protein PurH"/>
    <property type="match status" value="1"/>
</dbReference>
<dbReference type="Proteomes" id="UP000007382">
    <property type="component" value="Chromosome"/>
</dbReference>
<dbReference type="PROSITE" id="PS51855">
    <property type="entry name" value="MGS"/>
    <property type="match status" value="1"/>
</dbReference>
<comment type="domain">
    <text evidence="10">The IMP cyclohydrolase activity resides in the N-terminal region.</text>
</comment>
<dbReference type="HAMAP" id="MF_00139">
    <property type="entry name" value="PurH"/>
    <property type="match status" value="1"/>
</dbReference>
<evidence type="ECO:0000256" key="4">
    <source>
        <dbReference type="ARBA" id="ARBA00022679"/>
    </source>
</evidence>
<dbReference type="KEGG" id="lfc:LFE_1408"/>
<comment type="pathway">
    <text evidence="2 10">Purine metabolism; IMP biosynthesis via de novo pathway; 5-formamido-1-(5-phospho-D-ribosyl)imidazole-4-carboxamide from 5-amino-1-(5-phospho-D-ribosyl)imidazole-4-carboxamide (10-formyl THF route): step 1/1.</text>
</comment>
<keyword evidence="13" id="KW-1185">Reference proteome</keyword>
<dbReference type="RefSeq" id="WP_014449579.1">
    <property type="nucleotide sequence ID" value="NC_017094.1"/>
</dbReference>
<dbReference type="CDD" id="cd01421">
    <property type="entry name" value="IMPCH"/>
    <property type="match status" value="1"/>
</dbReference>
<dbReference type="STRING" id="1162668.LFE_1408"/>
<accession>I0IP92</accession>
<dbReference type="OrthoDB" id="9802065at2"/>
<dbReference type="SUPFAM" id="SSF53927">
    <property type="entry name" value="Cytidine deaminase-like"/>
    <property type="match status" value="1"/>
</dbReference>
<name>I0IP92_LEPFC</name>
<comment type="pathway">
    <text evidence="1 10">Purine metabolism; IMP biosynthesis via de novo pathway; IMP from 5-formamido-1-(5-phospho-D-ribosyl)imidazole-4-carboxamide: step 1/1.</text>
</comment>
<dbReference type="FunFam" id="3.40.50.1380:FF:000001">
    <property type="entry name" value="Bifunctional purine biosynthesis protein PurH"/>
    <property type="match status" value="1"/>
</dbReference>
<evidence type="ECO:0000256" key="8">
    <source>
        <dbReference type="ARBA" id="ARBA00050488"/>
    </source>
</evidence>
<dbReference type="NCBIfam" id="TIGR00355">
    <property type="entry name" value="purH"/>
    <property type="match status" value="1"/>
</dbReference>
<dbReference type="SUPFAM" id="SSF52335">
    <property type="entry name" value="Methylglyoxal synthase-like"/>
    <property type="match status" value="1"/>
</dbReference>
<dbReference type="PIRSF" id="PIRSF000414">
    <property type="entry name" value="AICARFT_IMPCHas"/>
    <property type="match status" value="1"/>
</dbReference>
<dbReference type="FunFam" id="3.40.140.20:FF:000001">
    <property type="entry name" value="Bifunctional purine biosynthesis protein PurH"/>
    <property type="match status" value="1"/>
</dbReference>
<dbReference type="InterPro" id="IPR011607">
    <property type="entry name" value="MGS-like_dom"/>
</dbReference>
<evidence type="ECO:0000256" key="9">
    <source>
        <dbReference type="ARBA" id="ARBA00050687"/>
    </source>
</evidence>
<keyword evidence="5 10" id="KW-0658">Purine biosynthesis</keyword>
<evidence type="ECO:0000313" key="12">
    <source>
        <dbReference type="EMBL" id="BAM07091.1"/>
    </source>
</evidence>
<organism evidence="12 13">
    <name type="scientific">Leptospirillum ferrooxidans (strain C2-3)</name>
    <dbReference type="NCBI Taxonomy" id="1162668"/>
    <lineage>
        <taxon>Bacteria</taxon>
        <taxon>Pseudomonadati</taxon>
        <taxon>Nitrospirota</taxon>
        <taxon>Nitrospiria</taxon>
        <taxon>Nitrospirales</taxon>
        <taxon>Nitrospiraceae</taxon>
        <taxon>Leptospirillum</taxon>
    </lineage>
</organism>
<dbReference type="GO" id="GO:0003937">
    <property type="term" value="F:IMP cyclohydrolase activity"/>
    <property type="evidence" value="ECO:0007669"/>
    <property type="project" value="UniProtKB-UniRule"/>
</dbReference>
<dbReference type="InterPro" id="IPR036914">
    <property type="entry name" value="MGS-like_dom_sf"/>
</dbReference>
<comment type="catalytic activity">
    <reaction evidence="9 10">
        <text>IMP + H2O = 5-formamido-1-(5-phospho-D-ribosyl)imidazole-4-carboxamide</text>
        <dbReference type="Rhea" id="RHEA:18445"/>
        <dbReference type="ChEBI" id="CHEBI:15377"/>
        <dbReference type="ChEBI" id="CHEBI:58053"/>
        <dbReference type="ChEBI" id="CHEBI:58467"/>
        <dbReference type="EC" id="3.5.4.10"/>
    </reaction>
</comment>
<dbReference type="AlphaFoldDB" id="I0IP92"/>
<comment type="similarity">
    <text evidence="3 10">Belongs to the PurH family.</text>
</comment>
<dbReference type="GO" id="GO:0006189">
    <property type="term" value="P:'de novo' IMP biosynthetic process"/>
    <property type="evidence" value="ECO:0007669"/>
    <property type="project" value="UniProtKB-UniRule"/>
</dbReference>
<dbReference type="PANTHER" id="PTHR11692">
    <property type="entry name" value="BIFUNCTIONAL PURINE BIOSYNTHESIS PROTEIN PURH"/>
    <property type="match status" value="1"/>
</dbReference>
<dbReference type="eggNOG" id="COG0138">
    <property type="taxonomic scope" value="Bacteria"/>
</dbReference>
<reference evidence="13" key="2">
    <citation type="submission" date="2012-03" db="EMBL/GenBank/DDBJ databases">
        <title>The complete genome sequence of the pioneer microbe on fresh volcanic deposit, Leptospirillum ferrooxidans strain C2-3.</title>
        <authorList>
            <person name="Fujimura R."/>
            <person name="Sato Y."/>
            <person name="Nishizawa T."/>
            <person name="Nanba K."/>
            <person name="Oshima K."/>
            <person name="Hattori M."/>
            <person name="Kamijo T."/>
            <person name="Ohta H."/>
        </authorList>
    </citation>
    <scope>NUCLEOTIDE SEQUENCE [LARGE SCALE GENOMIC DNA]</scope>
    <source>
        <strain evidence="13">C2-3</strain>
    </source>
</reference>
<sequence length="525" mass="57164">MQTKSWNHKRALISVSDKTGIVPFAKGLKNLGMEILSTGGTAKHLRENGVEVTDVSSVTNFPEMMDGRVKTLHPAIHGGLLGLRNNPEHMSAMEKHQIRPIDMVVVNLYPFAKTILKPGVTPEEAIEQIDIGGPSMIRSASKNHESVLVLTDPSDYEMILPLLEKGPEIGMDIRRNLARKAFATTGEYDRRIALYFEGLLSGEETQTSESQLQETLSLSLTKIQSLRYGENPHQAAALYAPAGERTGFANASKLHGKELSYNNFLDAQAAWSLVSEFSDPSVVIVKHNNPCGVSLGKTLLSAYIQARDTDPVSSFGGVVATNRPVDQETAQEMSKIFLEVVIAPGFSKDALDILMKKKDIRLLVLKMESSSKRGLDLRNIDGAFLVQTPDTLVAPPLSDLKFEGDIKPTDAQVADALFAFAVGKHVKSNAIILVKDRMTIGIGAGQMSRVDSVRLSGMKATRSTQGTILASDAFFPFRDGIDEAAKLGVAGIIQPGGSIRDAEVFQAVKDHGMFMILTGMRHFRH</sequence>
<evidence type="ECO:0000256" key="6">
    <source>
        <dbReference type="ARBA" id="ARBA00022801"/>
    </source>
</evidence>
<dbReference type="Pfam" id="PF01808">
    <property type="entry name" value="AICARFT_IMPCHas"/>
    <property type="match status" value="1"/>
</dbReference>
<dbReference type="Gene3D" id="3.40.140.20">
    <property type="match status" value="2"/>
</dbReference>
<dbReference type="Pfam" id="PF02142">
    <property type="entry name" value="MGS"/>
    <property type="match status" value="1"/>
</dbReference>